<reference evidence="3" key="1">
    <citation type="submission" date="2023-07" db="EMBL/GenBank/DDBJ databases">
        <title>30 novel species of actinomycetes from the DSMZ collection.</title>
        <authorList>
            <person name="Nouioui I."/>
        </authorList>
    </citation>
    <scope>NUCLEOTIDE SEQUENCE [LARGE SCALE GENOMIC DNA]</scope>
    <source>
        <strain evidence="3">DSM 41981</strain>
    </source>
</reference>
<feature type="transmembrane region" description="Helical" evidence="1">
    <location>
        <begin position="76"/>
        <end position="95"/>
    </location>
</feature>
<keyword evidence="3" id="KW-1185">Reference proteome</keyword>
<accession>A0ABD5EF67</accession>
<name>A0ABD5EF67_9ACTN</name>
<sequence>MKLSLRVTLWVYIAFNVVQTAVLSLAPEMVDSAYRGGEMNPTRHFLWFAIAGYHVLIIAVTVVAMSLGRAADRRKIIVINALMYIFWDAMAQIVHWGHAIGMTISDLSVNSGVSLAVGLMLLVVAWLDRDTDASPRNSRRDEVDRSC</sequence>
<proteinExistence type="predicted"/>
<feature type="transmembrane region" description="Helical" evidence="1">
    <location>
        <begin position="107"/>
        <end position="127"/>
    </location>
</feature>
<keyword evidence="1" id="KW-0472">Membrane</keyword>
<dbReference type="Proteomes" id="UP001183535">
    <property type="component" value="Unassembled WGS sequence"/>
</dbReference>
<feature type="transmembrane region" description="Helical" evidence="1">
    <location>
        <begin position="7"/>
        <end position="25"/>
    </location>
</feature>
<gene>
    <name evidence="2" type="ORF">RM877_01170</name>
</gene>
<protein>
    <submittedName>
        <fullName evidence="2">Uncharacterized protein</fullName>
    </submittedName>
</protein>
<dbReference type="EMBL" id="JAVRES010000001">
    <property type="protein sequence ID" value="MDT0433288.1"/>
    <property type="molecule type" value="Genomic_DNA"/>
</dbReference>
<evidence type="ECO:0000256" key="1">
    <source>
        <dbReference type="SAM" id="Phobius"/>
    </source>
</evidence>
<feature type="transmembrane region" description="Helical" evidence="1">
    <location>
        <begin position="45"/>
        <end position="64"/>
    </location>
</feature>
<keyword evidence="1" id="KW-1133">Transmembrane helix</keyword>
<keyword evidence="1" id="KW-0812">Transmembrane</keyword>
<organism evidence="2 3">
    <name type="scientific">Streptomyces doudnae</name>
    <dbReference type="NCBI Taxonomy" id="3075536"/>
    <lineage>
        <taxon>Bacteria</taxon>
        <taxon>Bacillati</taxon>
        <taxon>Actinomycetota</taxon>
        <taxon>Actinomycetes</taxon>
        <taxon>Kitasatosporales</taxon>
        <taxon>Streptomycetaceae</taxon>
        <taxon>Streptomyces</taxon>
    </lineage>
</organism>
<evidence type="ECO:0000313" key="3">
    <source>
        <dbReference type="Proteomes" id="UP001183535"/>
    </source>
</evidence>
<evidence type="ECO:0000313" key="2">
    <source>
        <dbReference type="EMBL" id="MDT0433288.1"/>
    </source>
</evidence>
<dbReference type="AlphaFoldDB" id="A0ABD5EF67"/>
<dbReference type="RefSeq" id="WP_093836307.1">
    <property type="nucleotide sequence ID" value="NZ_JAVRES010000001.1"/>
</dbReference>
<comment type="caution">
    <text evidence="2">The sequence shown here is derived from an EMBL/GenBank/DDBJ whole genome shotgun (WGS) entry which is preliminary data.</text>
</comment>